<feature type="transmembrane region" description="Helical" evidence="9">
    <location>
        <begin position="73"/>
        <end position="93"/>
    </location>
</feature>
<keyword evidence="4 8" id="KW-0808">Transferase</keyword>
<gene>
    <name evidence="11" type="primary">XTH1_0</name>
    <name evidence="11" type="ORF">CK203_115911</name>
</gene>
<keyword evidence="9" id="KW-0472">Membrane</keyword>
<evidence type="ECO:0000313" key="12">
    <source>
        <dbReference type="Proteomes" id="UP000288805"/>
    </source>
</evidence>
<feature type="domain" description="GH16" evidence="10">
    <location>
        <begin position="1"/>
        <end position="227"/>
    </location>
</feature>
<dbReference type="GO" id="GO:0042546">
    <property type="term" value="P:cell wall biogenesis"/>
    <property type="evidence" value="ECO:0007669"/>
    <property type="project" value="InterPro"/>
</dbReference>
<name>A0A438CBS6_VITVI</name>
<dbReference type="EC" id="2.4.1.207" evidence="8"/>
<evidence type="ECO:0000256" key="3">
    <source>
        <dbReference type="ARBA" id="ARBA00022525"/>
    </source>
</evidence>
<evidence type="ECO:0000256" key="7">
    <source>
        <dbReference type="ARBA" id="ARBA00023295"/>
    </source>
</evidence>
<dbReference type="PANTHER" id="PTHR31062">
    <property type="entry name" value="XYLOGLUCAN ENDOTRANSGLUCOSYLASE/HYDROLASE PROTEIN 8-RELATED"/>
    <property type="match status" value="1"/>
</dbReference>
<dbReference type="EMBL" id="QGNW01002346">
    <property type="protein sequence ID" value="RVW20695.1"/>
    <property type="molecule type" value="Genomic_DNA"/>
</dbReference>
<keyword evidence="5 8" id="KW-0378">Hydrolase</keyword>
<keyword evidence="1 8" id="KW-0134">Cell wall</keyword>
<dbReference type="AlphaFoldDB" id="A0A438CBS6"/>
<protein>
    <recommendedName>
        <fullName evidence="8">Xyloglucan endotransglucosylase/hydrolase</fullName>
        <ecNumber evidence="8">2.4.1.207</ecNumber>
    </recommendedName>
</protein>
<accession>A0A438CBS6</accession>
<evidence type="ECO:0000256" key="2">
    <source>
        <dbReference type="ARBA" id="ARBA00022523"/>
    </source>
</evidence>
<evidence type="ECO:0000259" key="10">
    <source>
        <dbReference type="PROSITE" id="PS51762"/>
    </source>
</evidence>
<dbReference type="PIRSF" id="PIRSF005604">
    <property type="entry name" value="XET"/>
    <property type="match status" value="1"/>
</dbReference>
<dbReference type="InterPro" id="IPR000757">
    <property type="entry name" value="Beta-glucanase-like"/>
</dbReference>
<keyword evidence="9" id="KW-1133">Transmembrane helix</keyword>
<dbReference type="InterPro" id="IPR010713">
    <property type="entry name" value="XET_C"/>
</dbReference>
<dbReference type="Pfam" id="PF06955">
    <property type="entry name" value="XET_C"/>
    <property type="match status" value="1"/>
</dbReference>
<dbReference type="InterPro" id="IPR013320">
    <property type="entry name" value="ConA-like_dom_sf"/>
</dbReference>
<keyword evidence="3 8" id="KW-0964">Secreted</keyword>
<evidence type="ECO:0000313" key="11">
    <source>
        <dbReference type="EMBL" id="RVW20695.1"/>
    </source>
</evidence>
<dbReference type="GO" id="GO:0004553">
    <property type="term" value="F:hydrolase activity, hydrolyzing O-glycosyl compounds"/>
    <property type="evidence" value="ECO:0007669"/>
    <property type="project" value="InterPro"/>
</dbReference>
<evidence type="ECO:0000256" key="8">
    <source>
        <dbReference type="RuleBase" id="RU361120"/>
    </source>
</evidence>
<keyword evidence="7 8" id="KW-0326">Glycosidase</keyword>
<evidence type="ECO:0000256" key="9">
    <source>
        <dbReference type="SAM" id="Phobius"/>
    </source>
</evidence>
<comment type="subcellular location">
    <subcellularLocation>
        <location evidence="8">Secreted</location>
        <location evidence="8">Cell wall</location>
    </subcellularLocation>
    <subcellularLocation>
        <location evidence="8">Secreted</location>
        <location evidence="8">Extracellular space</location>
        <location evidence="8">Apoplast</location>
    </subcellularLocation>
</comment>
<dbReference type="GO" id="GO:0048046">
    <property type="term" value="C:apoplast"/>
    <property type="evidence" value="ECO:0007669"/>
    <property type="project" value="UniProtKB-SubCell"/>
</dbReference>
<dbReference type="PROSITE" id="PS51762">
    <property type="entry name" value="GH16_2"/>
    <property type="match status" value="1"/>
</dbReference>
<keyword evidence="6" id="KW-1015">Disulfide bond</keyword>
<feature type="transmembrane region" description="Helical" evidence="9">
    <location>
        <begin position="15"/>
        <end position="34"/>
    </location>
</feature>
<keyword evidence="2 8" id="KW-0052">Apoplast</keyword>
<dbReference type="InterPro" id="IPR016455">
    <property type="entry name" value="XTH"/>
</dbReference>
<dbReference type="GO" id="GO:0010411">
    <property type="term" value="P:xyloglucan metabolic process"/>
    <property type="evidence" value="ECO:0007669"/>
    <property type="project" value="InterPro"/>
</dbReference>
<evidence type="ECO:0000256" key="4">
    <source>
        <dbReference type="ARBA" id="ARBA00022679"/>
    </source>
</evidence>
<dbReference type="GO" id="GO:0071555">
    <property type="term" value="P:cell wall organization"/>
    <property type="evidence" value="ECO:0007669"/>
    <property type="project" value="UniProtKB-KW"/>
</dbReference>
<keyword evidence="9" id="KW-0812">Transmembrane</keyword>
<sequence>MIPCVNTFSDNQLDAFITSSYLPFFSFFSLFAYLRLSTCAINPDKVSFDQNYYNTWGFYHFSSIKQWDRSSALYRRIFWFVFLSHMQLLWSGFMSNHTYGSGFFRMRMKIPNKDSLGIITTFYEAMECHTHWQTNVFSNDNGGREERVALWFDPTADFHTYKILWNQHQIVFYVDKIPIRVFKNNTGIGVNYPSQAMSVVGSLWSDTTWAAHGQQINWTQAPFVAYFQGFNINGCLKDIDSTSQCNSTHYRWNGPRYMGLDQTEIVAYEKVRRKYLTYSYCSDRGSLHPECPRRTLE</sequence>
<comment type="similarity">
    <text evidence="8">Belongs to the glycosyl hydrolase 16 family.</text>
</comment>
<proteinExistence type="inferred from homology"/>
<dbReference type="GO" id="GO:0016762">
    <property type="term" value="F:xyloglucan:xyloglucosyl transferase activity"/>
    <property type="evidence" value="ECO:0007669"/>
    <property type="project" value="UniProtKB-EC"/>
</dbReference>
<reference evidence="11 12" key="1">
    <citation type="journal article" date="2018" name="PLoS Genet.">
        <title>Population sequencing reveals clonal diversity and ancestral inbreeding in the grapevine cultivar Chardonnay.</title>
        <authorList>
            <person name="Roach M.J."/>
            <person name="Johnson D.L."/>
            <person name="Bohlmann J."/>
            <person name="van Vuuren H.J."/>
            <person name="Jones S.J."/>
            <person name="Pretorius I.S."/>
            <person name="Schmidt S.A."/>
            <person name="Borneman A.R."/>
        </authorList>
    </citation>
    <scope>NUCLEOTIDE SEQUENCE [LARGE SCALE GENOMIC DNA]</scope>
    <source>
        <strain evidence="12">cv. Chardonnay</strain>
        <tissue evidence="11">Leaf</tissue>
    </source>
</reference>
<dbReference type="Pfam" id="PF00722">
    <property type="entry name" value="Glyco_hydro_16"/>
    <property type="match status" value="1"/>
</dbReference>
<comment type="PTM">
    <text evidence="8">Contains at least one intrachain disulfide bond essential for its enzymatic activity.</text>
</comment>
<evidence type="ECO:0000256" key="5">
    <source>
        <dbReference type="ARBA" id="ARBA00022801"/>
    </source>
</evidence>
<evidence type="ECO:0000256" key="1">
    <source>
        <dbReference type="ARBA" id="ARBA00022512"/>
    </source>
</evidence>
<dbReference type="InterPro" id="IPR044791">
    <property type="entry name" value="Beta-glucanase/XTH"/>
</dbReference>
<dbReference type="Gene3D" id="2.60.120.200">
    <property type="match status" value="1"/>
</dbReference>
<organism evidence="11 12">
    <name type="scientific">Vitis vinifera</name>
    <name type="common">Grape</name>
    <dbReference type="NCBI Taxonomy" id="29760"/>
    <lineage>
        <taxon>Eukaryota</taxon>
        <taxon>Viridiplantae</taxon>
        <taxon>Streptophyta</taxon>
        <taxon>Embryophyta</taxon>
        <taxon>Tracheophyta</taxon>
        <taxon>Spermatophyta</taxon>
        <taxon>Magnoliopsida</taxon>
        <taxon>eudicotyledons</taxon>
        <taxon>Gunneridae</taxon>
        <taxon>Pentapetalae</taxon>
        <taxon>rosids</taxon>
        <taxon>Vitales</taxon>
        <taxon>Vitaceae</taxon>
        <taxon>Viteae</taxon>
        <taxon>Vitis</taxon>
    </lineage>
</organism>
<comment type="caution">
    <text evidence="11">The sequence shown here is derived from an EMBL/GenBank/DDBJ whole genome shotgun (WGS) entry which is preliminary data.</text>
</comment>
<dbReference type="SUPFAM" id="SSF49899">
    <property type="entry name" value="Concanavalin A-like lectins/glucanases"/>
    <property type="match status" value="1"/>
</dbReference>
<dbReference type="Proteomes" id="UP000288805">
    <property type="component" value="Unassembled WGS sequence"/>
</dbReference>
<comment type="function">
    <text evidence="8">Catalyzes xyloglucan endohydrolysis (XEH) and/or endotransglycosylation (XET). Cleaves and religates xyloglucan polymers, an essential constituent of the primary cell wall, and thereby participates in cell wall construction of growing tissues.</text>
</comment>
<keyword evidence="8" id="KW-0961">Cell wall biogenesis/degradation</keyword>
<evidence type="ECO:0000256" key="6">
    <source>
        <dbReference type="ARBA" id="ARBA00023157"/>
    </source>
</evidence>